<keyword evidence="4" id="KW-1133">Transmembrane helix</keyword>
<dbReference type="InterPro" id="IPR005498">
    <property type="entry name" value="T4SS_VirB10/TraB/TrbI"/>
</dbReference>
<evidence type="ECO:0000256" key="1">
    <source>
        <dbReference type="ARBA" id="ARBA00004167"/>
    </source>
</evidence>
<reference evidence="7" key="1">
    <citation type="submission" date="2016-01" db="EMBL/GenBank/DDBJ databases">
        <authorList>
            <person name="Peeters C."/>
        </authorList>
    </citation>
    <scope>NUCLEOTIDE SEQUENCE [LARGE SCALE GENOMIC DNA]</scope>
    <source>
        <strain evidence="7">LMG 22940</strain>
    </source>
</reference>
<keyword evidence="3" id="KW-0812">Transmembrane</keyword>
<keyword evidence="8" id="KW-1185">Reference proteome</keyword>
<feature type="compositionally biased region" description="Gly residues" evidence="6">
    <location>
        <begin position="27"/>
        <end position="39"/>
    </location>
</feature>
<feature type="region of interest" description="Disordered" evidence="6">
    <location>
        <begin position="1"/>
        <end position="47"/>
    </location>
</feature>
<dbReference type="Pfam" id="PF03743">
    <property type="entry name" value="TrbI"/>
    <property type="match status" value="1"/>
</dbReference>
<feature type="compositionally biased region" description="Low complexity" evidence="6">
    <location>
        <begin position="1"/>
        <end position="26"/>
    </location>
</feature>
<gene>
    <name evidence="7" type="ORF">AWB68_04411</name>
</gene>
<evidence type="ECO:0000256" key="3">
    <source>
        <dbReference type="ARBA" id="ARBA00022692"/>
    </source>
</evidence>
<comment type="caution">
    <text evidence="7">The sequence shown here is derived from an EMBL/GenBank/DDBJ whole genome shotgun (WGS) entry which is preliminary data.</text>
</comment>
<organism evidence="7 8">
    <name type="scientific">Caballeronia choica</name>
    <dbReference type="NCBI Taxonomy" id="326476"/>
    <lineage>
        <taxon>Bacteria</taxon>
        <taxon>Pseudomonadati</taxon>
        <taxon>Pseudomonadota</taxon>
        <taxon>Betaproteobacteria</taxon>
        <taxon>Burkholderiales</taxon>
        <taxon>Burkholderiaceae</taxon>
        <taxon>Caballeronia</taxon>
    </lineage>
</organism>
<dbReference type="AlphaFoldDB" id="A0A158JWW6"/>
<comment type="subcellular location">
    <subcellularLocation>
        <location evidence="1">Membrane</location>
        <topology evidence="1">Single-pass membrane protein</topology>
    </subcellularLocation>
</comment>
<dbReference type="EMBL" id="FCON02000052">
    <property type="protein sequence ID" value="SAL73336.1"/>
    <property type="molecule type" value="Genomic_DNA"/>
</dbReference>
<evidence type="ECO:0000256" key="6">
    <source>
        <dbReference type="SAM" id="MobiDB-lite"/>
    </source>
</evidence>
<dbReference type="Gene3D" id="2.40.128.260">
    <property type="entry name" value="Type IV secretion system, VirB10/TraB/TrbI"/>
    <property type="match status" value="1"/>
</dbReference>
<name>A0A158JWW6_9BURK</name>
<comment type="similarity">
    <text evidence="2">Belongs to the TrbI/VirB10 family.</text>
</comment>
<evidence type="ECO:0000313" key="7">
    <source>
        <dbReference type="EMBL" id="SAL73336.1"/>
    </source>
</evidence>
<evidence type="ECO:0000256" key="4">
    <source>
        <dbReference type="ARBA" id="ARBA00022989"/>
    </source>
</evidence>
<evidence type="ECO:0000256" key="2">
    <source>
        <dbReference type="ARBA" id="ARBA00010265"/>
    </source>
</evidence>
<proteinExistence type="inferred from homology"/>
<dbReference type="Proteomes" id="UP000054770">
    <property type="component" value="Unassembled WGS sequence"/>
</dbReference>
<dbReference type="InterPro" id="IPR042217">
    <property type="entry name" value="T4SS_VirB10/TrbI"/>
</dbReference>
<dbReference type="CDD" id="cd16429">
    <property type="entry name" value="VirB10"/>
    <property type="match status" value="1"/>
</dbReference>
<evidence type="ECO:0000313" key="8">
    <source>
        <dbReference type="Proteomes" id="UP000054770"/>
    </source>
</evidence>
<evidence type="ECO:0000256" key="5">
    <source>
        <dbReference type="ARBA" id="ARBA00023136"/>
    </source>
</evidence>
<accession>A0A158JWW6</accession>
<keyword evidence="5" id="KW-0472">Membrane</keyword>
<protein>
    <submittedName>
        <fullName evidence="7">Type IV secretion system protein VirB10</fullName>
    </submittedName>
</protein>
<sequence length="259" mass="27203">MKSGLFGSDTGGDSSDDAGAPADGQQGEAGQGRRLGGDGPNDPNSVFARSVANADDSIVKAQKIENLQCKMEPGSILEGHLLPRIISDLPGSITIMLDRDAYGEKGRIPLLPWGTRVTGKPNSSVRKGQERTFIASAVALRPDGVKIHVDSPVADQLGSAGIDADVDNHVGQILGMSAALAILGAGASNYGVSSSDRNNSSAIYRENVQSSMAQSSQQLLGSYVNIPPTLKNDQGTRVRIQVEHELDFSNYCKPDDEGD</sequence>
<dbReference type="GO" id="GO:0016020">
    <property type="term" value="C:membrane"/>
    <property type="evidence" value="ECO:0007669"/>
    <property type="project" value="UniProtKB-SubCell"/>
</dbReference>